<accession>A0ABN6YID0</accession>
<sequence>MASVGRRAVRVAGRAGRVAGAVGALLLIAGLTACSPETSGNGSGPYAAEFEQARRNAVTDFQREVLSDDQITDAEFREVRQRYVDCVADAGMYVVAQPNGQYDFSPGPANAEQVAAERRCSDETTYVIEPLYYQLQVNPDNEDFSALIVECLRQQGVVDDAFTKEDWDRFVNAFAAQFNAADGAAAGEATVPPSDLPTLPGGVAMDDPRVQQCSSNPLAL</sequence>
<keyword evidence="2" id="KW-1185">Reference proteome</keyword>
<reference evidence="2" key="1">
    <citation type="journal article" date="2019" name="Int. J. Syst. Evol. Microbiol.">
        <title>The Global Catalogue of Microorganisms (GCM) 10K type strain sequencing project: providing services to taxonomists for standard genome sequencing and annotation.</title>
        <authorList>
            <consortium name="The Broad Institute Genomics Platform"/>
            <consortium name="The Broad Institute Genome Sequencing Center for Infectious Disease"/>
            <person name="Wu L."/>
            <person name="Ma J."/>
        </authorList>
    </citation>
    <scope>NUCLEOTIDE SEQUENCE [LARGE SCALE GENOMIC DNA]</scope>
    <source>
        <strain evidence="2">NBRC 109019</strain>
    </source>
</reference>
<dbReference type="Proteomes" id="UP001321477">
    <property type="component" value="Chromosome"/>
</dbReference>
<evidence type="ECO:0000313" key="1">
    <source>
        <dbReference type="EMBL" id="BDZ55208.1"/>
    </source>
</evidence>
<evidence type="ECO:0000313" key="2">
    <source>
        <dbReference type="Proteomes" id="UP001321477"/>
    </source>
</evidence>
<organism evidence="1 2">
    <name type="scientific">Agromyces marinus</name>
    <dbReference type="NCBI Taxonomy" id="1389020"/>
    <lineage>
        <taxon>Bacteria</taxon>
        <taxon>Bacillati</taxon>
        <taxon>Actinomycetota</taxon>
        <taxon>Actinomycetes</taxon>
        <taxon>Micrococcales</taxon>
        <taxon>Microbacteriaceae</taxon>
        <taxon>Agromyces</taxon>
    </lineage>
</organism>
<name>A0ABN6YID0_9MICO</name>
<dbReference type="PROSITE" id="PS51257">
    <property type="entry name" value="PROKAR_LIPOPROTEIN"/>
    <property type="match status" value="1"/>
</dbReference>
<proteinExistence type="predicted"/>
<protein>
    <recommendedName>
        <fullName evidence="3">Prokaryotic membrane lipoprotein lipid attachment site profile</fullName>
    </recommendedName>
</protein>
<evidence type="ECO:0008006" key="3">
    <source>
        <dbReference type="Google" id="ProtNLM"/>
    </source>
</evidence>
<dbReference type="EMBL" id="AP027734">
    <property type="protein sequence ID" value="BDZ55208.1"/>
    <property type="molecule type" value="Genomic_DNA"/>
</dbReference>
<gene>
    <name evidence="1" type="ORF">GCM10025870_22810</name>
</gene>